<keyword evidence="6" id="KW-1185">Reference proteome</keyword>
<proteinExistence type="predicted"/>
<evidence type="ECO:0000256" key="2">
    <source>
        <dbReference type="ARBA" id="ARBA00022598"/>
    </source>
</evidence>
<dbReference type="InterPro" id="IPR050237">
    <property type="entry name" value="ATP-dep_AMP-bd_enzyme"/>
</dbReference>
<sequence>MSPDFTPWPDELAARYRQHGYWQGRTLDDLLRDAVLHRHGHTAIVDGERRWSYTELDRRVARMATAIHHLGLLPGDRVLVQLPNIAEFAQLFFALQRCGVIPVLALPAHRENEIVHLAALSQAKAYAIAERHQGFDYRTLARTVRERVPGIEHVFVVGDAAEFTSFATLDDEPVELPRPAPGDVAVLLLSGGTTGLPKLIPRTHDDYHYNARESARVAGLGEDSRYLAVLPVAHNFPLACPGLLGTLHAGGTVVMCADSAPDTALDLVERERITDTALIPPFVLLWLEARTWNDADLGSLRWLQVGGARLNPEVAARVKPTLGCGLQQVYGMAEGLLCYTRHDDDDERVVNTQGRPLSPDDELRIVDENDQEVAQGETGELQVRGPYTLRGYWRAEEYNRRAFTADGYYRSGDVVRRLPTGEVIVEGRNKDVVNRGGEKVPVEEVENLLLSHPAVLDVAIVGIPDDVLGERTCACVLARGNAPTLPELKAHLNTLGVAAFKLPDRLVVLESFPSTKFGKVNRRALAQHISERASA</sequence>
<evidence type="ECO:0000313" key="5">
    <source>
        <dbReference type="EMBL" id="NII05610.1"/>
    </source>
</evidence>
<keyword evidence="2" id="KW-0436">Ligase</keyword>
<dbReference type="SUPFAM" id="SSF56801">
    <property type="entry name" value="Acetyl-CoA synthetase-like"/>
    <property type="match status" value="1"/>
</dbReference>
<dbReference type="Gene3D" id="3.30.300.30">
    <property type="match status" value="1"/>
</dbReference>
<dbReference type="InterPro" id="IPR045851">
    <property type="entry name" value="AMP-bd_C_sf"/>
</dbReference>
<dbReference type="EMBL" id="JAARLZ010000002">
    <property type="protein sequence ID" value="NII05610.1"/>
    <property type="molecule type" value="Genomic_DNA"/>
</dbReference>
<gene>
    <name evidence="5" type="ORF">HBF25_04290</name>
</gene>
<dbReference type="FunFam" id="2.30.38.10:FF:000003">
    <property type="entry name" value="Vibriobactin-specific 2,3-dihydroxybenzoate-AMP ligase"/>
    <property type="match status" value="1"/>
</dbReference>
<dbReference type="CDD" id="cd05920">
    <property type="entry name" value="23DHB-AMP_lg"/>
    <property type="match status" value="1"/>
</dbReference>
<comment type="pathway">
    <text evidence="1">Siderophore biosynthesis.</text>
</comment>
<reference evidence="5 6" key="1">
    <citation type="submission" date="2020-03" db="EMBL/GenBank/DDBJ databases">
        <authorList>
            <person name="Lai Q."/>
        </authorList>
    </citation>
    <scope>NUCLEOTIDE SEQUENCE [LARGE SCALE GENOMIC DNA]</scope>
    <source>
        <strain evidence="5 6">CCUG 25036</strain>
    </source>
</reference>
<evidence type="ECO:0000313" key="6">
    <source>
        <dbReference type="Proteomes" id="UP000490980"/>
    </source>
</evidence>
<dbReference type="PANTHER" id="PTHR43767">
    <property type="entry name" value="LONG-CHAIN-FATTY-ACID--COA LIGASE"/>
    <property type="match status" value="1"/>
</dbReference>
<dbReference type="Gene3D" id="3.40.50.980">
    <property type="match status" value="2"/>
</dbReference>
<name>A0A7X5U825_9GAMM</name>
<evidence type="ECO:0000256" key="1">
    <source>
        <dbReference type="ARBA" id="ARBA00004924"/>
    </source>
</evidence>
<dbReference type="InterPro" id="IPR020845">
    <property type="entry name" value="AMP-binding_CS"/>
</dbReference>
<feature type="domain" description="AMP-dependent synthetase/ligase" evidence="3">
    <location>
        <begin position="34"/>
        <end position="393"/>
    </location>
</feature>
<protein>
    <submittedName>
        <fullName evidence="5">AMP-binding protein</fullName>
    </submittedName>
</protein>
<dbReference type="RefSeq" id="WP_166946706.1">
    <property type="nucleotide sequence ID" value="NZ_JAARLZ010000002.1"/>
</dbReference>
<dbReference type="InterPro" id="IPR000873">
    <property type="entry name" value="AMP-dep_synth/lig_dom"/>
</dbReference>
<dbReference type="Pfam" id="PF00501">
    <property type="entry name" value="AMP-binding"/>
    <property type="match status" value="1"/>
</dbReference>
<comment type="caution">
    <text evidence="5">The sequence shown here is derived from an EMBL/GenBank/DDBJ whole genome shotgun (WGS) entry which is preliminary data.</text>
</comment>
<evidence type="ECO:0000259" key="4">
    <source>
        <dbReference type="Pfam" id="PF13193"/>
    </source>
</evidence>
<dbReference type="PANTHER" id="PTHR43767:SF1">
    <property type="entry name" value="NONRIBOSOMAL PEPTIDE SYNTHASE PES1 (EUROFUNG)-RELATED"/>
    <property type="match status" value="1"/>
</dbReference>
<organism evidence="5 6">
    <name type="scientific">Luteibacter anthropi</name>
    <dbReference type="NCBI Taxonomy" id="564369"/>
    <lineage>
        <taxon>Bacteria</taxon>
        <taxon>Pseudomonadati</taxon>
        <taxon>Pseudomonadota</taxon>
        <taxon>Gammaproteobacteria</taxon>
        <taxon>Lysobacterales</taxon>
        <taxon>Rhodanobacteraceae</taxon>
        <taxon>Luteibacter</taxon>
    </lineage>
</organism>
<dbReference type="PROSITE" id="PS00455">
    <property type="entry name" value="AMP_BINDING"/>
    <property type="match status" value="1"/>
</dbReference>
<dbReference type="Pfam" id="PF13193">
    <property type="entry name" value="AMP-binding_C"/>
    <property type="match status" value="1"/>
</dbReference>
<dbReference type="Gene3D" id="2.30.38.10">
    <property type="entry name" value="Luciferase, Domain 3"/>
    <property type="match status" value="1"/>
</dbReference>
<dbReference type="AlphaFoldDB" id="A0A7X5U825"/>
<evidence type="ECO:0000259" key="3">
    <source>
        <dbReference type="Pfam" id="PF00501"/>
    </source>
</evidence>
<dbReference type="GO" id="GO:0016878">
    <property type="term" value="F:acid-thiol ligase activity"/>
    <property type="evidence" value="ECO:0007669"/>
    <property type="project" value="UniProtKB-ARBA"/>
</dbReference>
<dbReference type="InterPro" id="IPR025110">
    <property type="entry name" value="AMP-bd_C"/>
</dbReference>
<feature type="domain" description="AMP-binding enzyme C-terminal" evidence="4">
    <location>
        <begin position="444"/>
        <end position="519"/>
    </location>
</feature>
<accession>A0A7X5U825</accession>
<dbReference type="Proteomes" id="UP000490980">
    <property type="component" value="Unassembled WGS sequence"/>
</dbReference>